<accession>A0A0S2MNP9</accession>
<dbReference type="GO" id="GO:0031966">
    <property type="term" value="C:mitochondrial membrane"/>
    <property type="evidence" value="ECO:0007669"/>
    <property type="project" value="UniProtKB-SubCell"/>
</dbReference>
<evidence type="ECO:0000256" key="16">
    <source>
        <dbReference type="SAM" id="Phobius"/>
    </source>
</evidence>
<gene>
    <name evidence="17" type="primary">nad6</name>
</gene>
<comment type="subcellular location">
    <subcellularLocation>
        <location evidence="1">Mitochondrion membrane</location>
        <topology evidence="1">Multi-pass membrane protein</topology>
    </subcellularLocation>
</comment>
<sequence length="167" mass="19060">MMMALQIWSFAMSMFLMFLTHPLSLGLVLLLQTVSISLMIGYYHYNFWYSYILFLIMIGGMLVLFAYMTSVASNEKFKFSLKLTMMMGLIVTSSMIIHLMVDLYFSHINNNSMEVLESSLKFNLSLNKFLNYPSSILTMGLIIYLLVALVAIVKITNISSGPLRQSN</sequence>
<evidence type="ECO:0000256" key="14">
    <source>
        <dbReference type="ARBA" id="ARBA00031019"/>
    </source>
</evidence>
<proteinExistence type="inferred from homology"/>
<keyword evidence="11" id="KW-0520">NAD</keyword>
<geneLocation type="mitochondrion" evidence="17"/>
<evidence type="ECO:0000256" key="5">
    <source>
        <dbReference type="ARBA" id="ARBA00022448"/>
    </source>
</evidence>
<dbReference type="PANTHER" id="PTHR11435:SF1">
    <property type="entry name" value="NADH-UBIQUINONE OXIDOREDUCTASE CHAIN 6"/>
    <property type="match status" value="1"/>
</dbReference>
<keyword evidence="8" id="KW-1278">Translocase</keyword>
<evidence type="ECO:0000256" key="1">
    <source>
        <dbReference type="ARBA" id="ARBA00004225"/>
    </source>
</evidence>
<evidence type="ECO:0000256" key="8">
    <source>
        <dbReference type="ARBA" id="ARBA00022967"/>
    </source>
</evidence>
<evidence type="ECO:0000256" key="13">
    <source>
        <dbReference type="ARBA" id="ARBA00023136"/>
    </source>
</evidence>
<evidence type="ECO:0000256" key="7">
    <source>
        <dbReference type="ARBA" id="ARBA00022692"/>
    </source>
</evidence>
<dbReference type="AlphaFoldDB" id="A0A0S2MNP9"/>
<dbReference type="InterPro" id="IPR050269">
    <property type="entry name" value="ComplexI_Subunit6"/>
</dbReference>
<protein>
    <recommendedName>
        <fullName evidence="4">NADH-ubiquinone oxidoreductase chain 6</fullName>
        <ecNumber evidence="3">7.1.1.2</ecNumber>
    </recommendedName>
    <alternativeName>
        <fullName evidence="14">NADH dehydrogenase subunit 6</fullName>
    </alternativeName>
</protein>
<feature type="transmembrane region" description="Helical" evidence="16">
    <location>
        <begin position="47"/>
        <end position="67"/>
    </location>
</feature>
<keyword evidence="6" id="KW-0679">Respiratory chain</keyword>
<evidence type="ECO:0000256" key="9">
    <source>
        <dbReference type="ARBA" id="ARBA00022982"/>
    </source>
</evidence>
<evidence type="ECO:0000256" key="12">
    <source>
        <dbReference type="ARBA" id="ARBA00023128"/>
    </source>
</evidence>
<evidence type="ECO:0000256" key="15">
    <source>
        <dbReference type="ARBA" id="ARBA00049551"/>
    </source>
</evidence>
<comment type="catalytic activity">
    <reaction evidence="15">
        <text>a ubiquinone + NADH + 5 H(+)(in) = a ubiquinol + NAD(+) + 4 H(+)(out)</text>
        <dbReference type="Rhea" id="RHEA:29091"/>
        <dbReference type="Rhea" id="RHEA-COMP:9565"/>
        <dbReference type="Rhea" id="RHEA-COMP:9566"/>
        <dbReference type="ChEBI" id="CHEBI:15378"/>
        <dbReference type="ChEBI" id="CHEBI:16389"/>
        <dbReference type="ChEBI" id="CHEBI:17976"/>
        <dbReference type="ChEBI" id="CHEBI:57540"/>
        <dbReference type="ChEBI" id="CHEBI:57945"/>
        <dbReference type="EC" id="7.1.1.2"/>
    </reaction>
</comment>
<keyword evidence="9" id="KW-0249">Electron transport</keyword>
<evidence type="ECO:0000256" key="4">
    <source>
        <dbReference type="ARBA" id="ARBA00021095"/>
    </source>
</evidence>
<dbReference type="PANTHER" id="PTHR11435">
    <property type="entry name" value="NADH UBIQUINONE OXIDOREDUCTASE SUBUNIT ND6"/>
    <property type="match status" value="1"/>
</dbReference>
<evidence type="ECO:0000256" key="11">
    <source>
        <dbReference type="ARBA" id="ARBA00023027"/>
    </source>
</evidence>
<keyword evidence="10 16" id="KW-1133">Transmembrane helix</keyword>
<keyword evidence="5" id="KW-0813">Transport</keyword>
<keyword evidence="13 16" id="KW-0472">Membrane</keyword>
<keyword evidence="12 17" id="KW-0496">Mitochondrion</keyword>
<name>A0A0S2MNP9_9SCAR</name>
<dbReference type="EMBL" id="JX412746">
    <property type="protein sequence ID" value="ALO76345.1"/>
    <property type="molecule type" value="Genomic_DNA"/>
</dbReference>
<comment type="similarity">
    <text evidence="2">Belongs to the complex I subunit 6 family.</text>
</comment>
<dbReference type="GO" id="GO:0008137">
    <property type="term" value="F:NADH dehydrogenase (ubiquinone) activity"/>
    <property type="evidence" value="ECO:0007669"/>
    <property type="project" value="UniProtKB-EC"/>
</dbReference>
<evidence type="ECO:0000256" key="6">
    <source>
        <dbReference type="ARBA" id="ARBA00022660"/>
    </source>
</evidence>
<evidence type="ECO:0000256" key="2">
    <source>
        <dbReference type="ARBA" id="ARBA00005698"/>
    </source>
</evidence>
<evidence type="ECO:0000313" key="17">
    <source>
        <dbReference type="EMBL" id="ALO76345.1"/>
    </source>
</evidence>
<keyword evidence="7 16" id="KW-0812">Transmembrane</keyword>
<organism evidence="17">
    <name type="scientific">Bolboceratex sp. BOL01</name>
    <dbReference type="NCBI Taxonomy" id="1205609"/>
    <lineage>
        <taxon>Eukaryota</taxon>
        <taxon>Metazoa</taxon>
        <taxon>Ecdysozoa</taxon>
        <taxon>Arthropoda</taxon>
        <taxon>Hexapoda</taxon>
        <taxon>Insecta</taxon>
        <taxon>Pterygota</taxon>
        <taxon>Neoptera</taxon>
        <taxon>Endopterygota</taxon>
        <taxon>Coleoptera</taxon>
        <taxon>Polyphaga</taxon>
        <taxon>Scarabaeiformia</taxon>
        <taxon>Geotrupidae</taxon>
        <taxon>Bolboceratex</taxon>
    </lineage>
</organism>
<feature type="transmembrane region" description="Helical" evidence="16">
    <location>
        <begin position="79"/>
        <end position="101"/>
    </location>
</feature>
<feature type="transmembrane region" description="Helical" evidence="16">
    <location>
        <begin position="136"/>
        <end position="155"/>
    </location>
</feature>
<dbReference type="EC" id="7.1.1.2" evidence="3"/>
<reference evidence="17" key="1">
    <citation type="submission" date="2012-06" db="EMBL/GenBank/DDBJ databases">
        <title>Mitogenomics of the Coleoptera under dense taxon sampling.</title>
        <authorList>
            <person name="Timmermans M.J.T.N."/>
            <person name="Lim J."/>
            <person name="Dodsworth S."/>
            <person name="Haran J."/>
            <person name="Ahrens D."/>
            <person name="Bocak L."/>
            <person name="London A."/>
            <person name="Culverwell L."/>
            <person name="Vogler A.P."/>
        </authorList>
    </citation>
    <scope>NUCLEOTIDE SEQUENCE</scope>
</reference>
<evidence type="ECO:0000256" key="10">
    <source>
        <dbReference type="ARBA" id="ARBA00022989"/>
    </source>
</evidence>
<evidence type="ECO:0000256" key="3">
    <source>
        <dbReference type="ARBA" id="ARBA00012944"/>
    </source>
</evidence>